<name>A0A454TM69_9RALS</name>
<feature type="compositionally biased region" description="Low complexity" evidence="1">
    <location>
        <begin position="1"/>
        <end position="15"/>
    </location>
</feature>
<dbReference type="EMBL" id="RJTL01000035">
    <property type="protein sequence ID" value="RNM03228.1"/>
    <property type="molecule type" value="Genomic_DNA"/>
</dbReference>
<dbReference type="Proteomes" id="UP000271222">
    <property type="component" value="Unassembled WGS sequence"/>
</dbReference>
<sequence>MSATMTHTNNATNTAGFPPAPPEAHQRAGVLGQKRSVVMNGSRLDTEHDGKQWWIVKVSPAPFVMSPAN</sequence>
<feature type="region of interest" description="Disordered" evidence="1">
    <location>
        <begin position="1"/>
        <end position="32"/>
    </location>
</feature>
<comment type="caution">
    <text evidence="2">The sequence shown here is derived from an EMBL/GenBank/DDBJ whole genome shotgun (WGS) entry which is preliminary data.</text>
</comment>
<accession>A0A454TM69</accession>
<evidence type="ECO:0000313" key="3">
    <source>
        <dbReference type="Proteomes" id="UP000271222"/>
    </source>
</evidence>
<evidence type="ECO:0000256" key="1">
    <source>
        <dbReference type="SAM" id="MobiDB-lite"/>
    </source>
</evidence>
<gene>
    <name evidence="2" type="ORF">EGA29_19285</name>
</gene>
<reference evidence="2 3" key="1">
    <citation type="submission" date="2018-10" db="EMBL/GenBank/DDBJ databases">
        <title>Draft Genome Sequence of Ralstonia pseudosolanacearum (R. solanacearum phylotype I) Strain Tg03 Isolated from Luffa cylindrica in China.</title>
        <authorList>
            <person name="Yuan G.-Q."/>
            <person name="Li Q.-Q."/>
            <person name="Zhang Y.-W."/>
        </authorList>
    </citation>
    <scope>NUCLEOTIDE SEQUENCE [LARGE SCALE GENOMIC DNA]</scope>
    <source>
        <strain evidence="2 3">Tg03</strain>
    </source>
</reference>
<dbReference type="AlphaFoldDB" id="A0A454TM69"/>
<evidence type="ECO:0000313" key="2">
    <source>
        <dbReference type="EMBL" id="RNM03228.1"/>
    </source>
</evidence>
<organism evidence="2 3">
    <name type="scientific">Ralstonia pseudosolanacearum</name>
    <dbReference type="NCBI Taxonomy" id="1310165"/>
    <lineage>
        <taxon>Bacteria</taxon>
        <taxon>Pseudomonadati</taxon>
        <taxon>Pseudomonadota</taxon>
        <taxon>Betaproteobacteria</taxon>
        <taxon>Burkholderiales</taxon>
        <taxon>Burkholderiaceae</taxon>
        <taxon>Ralstonia</taxon>
        <taxon>Ralstonia solanacearum species complex</taxon>
    </lineage>
</organism>
<proteinExistence type="predicted"/>
<protein>
    <submittedName>
        <fullName evidence="2">Uncharacterized protein</fullName>
    </submittedName>
</protein>